<dbReference type="Proteomes" id="UP000824533">
    <property type="component" value="Linkage Group LG03"/>
</dbReference>
<sequence length="261" mass="30155">MEVKKFTRKEIESRNSTSDAVIIIDNVVYDVTEFLEEHPGGMEVLLENAGKDASECFRRVGHSDFAFEWRQKFVVGEVVDEEKWEVRPREEPMYCEKPFTLSSLLDVWGPPLMLGLFATLVYVATRIRTTRRFKMVEKKFTRKEIVERNTKKDAVFIINNVVYDVTKFLDEHPGGHEVLVNAAGSDATESFLDVGHSYDAKELMRKFVIGEVVDEDRIEVQKQIVSWDDNKAEEESSFFSSWKFPVLLGLVITVLYSYLFA</sequence>
<organism evidence="1 2">
    <name type="scientific">Dendrolimus kikuchii</name>
    <dbReference type="NCBI Taxonomy" id="765133"/>
    <lineage>
        <taxon>Eukaryota</taxon>
        <taxon>Metazoa</taxon>
        <taxon>Ecdysozoa</taxon>
        <taxon>Arthropoda</taxon>
        <taxon>Hexapoda</taxon>
        <taxon>Insecta</taxon>
        <taxon>Pterygota</taxon>
        <taxon>Neoptera</taxon>
        <taxon>Endopterygota</taxon>
        <taxon>Lepidoptera</taxon>
        <taxon>Glossata</taxon>
        <taxon>Ditrysia</taxon>
        <taxon>Bombycoidea</taxon>
        <taxon>Lasiocampidae</taxon>
        <taxon>Dendrolimus</taxon>
    </lineage>
</organism>
<keyword evidence="2" id="KW-1185">Reference proteome</keyword>
<gene>
    <name evidence="1" type="ORF">K1T71_002228</name>
</gene>
<reference evidence="1 2" key="1">
    <citation type="journal article" date="2021" name="Front. Genet.">
        <title>Chromosome-Level Genome Assembly Reveals Significant Gene Expansion in the Toll and IMD Signaling Pathways of Dendrolimus kikuchii.</title>
        <authorList>
            <person name="Zhou J."/>
            <person name="Wu P."/>
            <person name="Xiong Z."/>
            <person name="Liu N."/>
            <person name="Zhao N."/>
            <person name="Ji M."/>
            <person name="Qiu Y."/>
            <person name="Yang B."/>
        </authorList>
    </citation>
    <scope>NUCLEOTIDE SEQUENCE [LARGE SCALE GENOMIC DNA]</scope>
    <source>
        <strain evidence="1">Ann1</strain>
    </source>
</reference>
<name>A0ACC1DGG7_9NEOP</name>
<evidence type="ECO:0000313" key="1">
    <source>
        <dbReference type="EMBL" id="KAJ0182859.1"/>
    </source>
</evidence>
<dbReference type="EMBL" id="CM034389">
    <property type="protein sequence ID" value="KAJ0182859.1"/>
    <property type="molecule type" value="Genomic_DNA"/>
</dbReference>
<protein>
    <submittedName>
        <fullName evidence="1">Uncharacterized protein</fullName>
    </submittedName>
</protein>
<accession>A0ACC1DGG7</accession>
<evidence type="ECO:0000313" key="2">
    <source>
        <dbReference type="Proteomes" id="UP000824533"/>
    </source>
</evidence>
<proteinExistence type="predicted"/>
<comment type="caution">
    <text evidence="1">The sequence shown here is derived from an EMBL/GenBank/DDBJ whole genome shotgun (WGS) entry which is preliminary data.</text>
</comment>